<keyword evidence="2" id="KW-1185">Reference proteome</keyword>
<dbReference type="RefSeq" id="WP_004097901.1">
    <property type="nucleotide sequence ID" value="NZ_AFGF01000182.1"/>
</dbReference>
<name>F7NMP3_9FIRM</name>
<evidence type="ECO:0000313" key="1">
    <source>
        <dbReference type="EMBL" id="EGO62689.1"/>
    </source>
</evidence>
<dbReference type="eggNOG" id="ENOG5033DCD">
    <property type="taxonomic scope" value="Bacteria"/>
</dbReference>
<comment type="caution">
    <text evidence="1">The sequence shown here is derived from an EMBL/GenBank/DDBJ whole genome shotgun (WGS) entry which is preliminary data.</text>
</comment>
<protein>
    <submittedName>
        <fullName evidence="1">Uncharacterized protein</fullName>
    </submittedName>
</protein>
<evidence type="ECO:0000313" key="2">
    <source>
        <dbReference type="Proteomes" id="UP000003240"/>
    </source>
</evidence>
<proteinExistence type="predicted"/>
<gene>
    <name evidence="1" type="ORF">ALO_16871</name>
</gene>
<dbReference type="STRING" id="1009370.ALO_16871"/>
<dbReference type="EMBL" id="AFGF01000182">
    <property type="protein sequence ID" value="EGO62689.1"/>
    <property type="molecule type" value="Genomic_DNA"/>
</dbReference>
<organism evidence="1 2">
    <name type="scientific">Acetonema longum DSM 6540</name>
    <dbReference type="NCBI Taxonomy" id="1009370"/>
    <lineage>
        <taxon>Bacteria</taxon>
        <taxon>Bacillati</taxon>
        <taxon>Bacillota</taxon>
        <taxon>Negativicutes</taxon>
        <taxon>Acetonemataceae</taxon>
        <taxon>Acetonema</taxon>
    </lineage>
</organism>
<dbReference type="AlphaFoldDB" id="F7NMP3"/>
<reference evidence="1 2" key="1">
    <citation type="journal article" date="2011" name="EMBO J.">
        <title>Structural diversity of bacterial flagellar motors.</title>
        <authorList>
            <person name="Chen S."/>
            <person name="Beeby M."/>
            <person name="Murphy G.E."/>
            <person name="Leadbetter J.R."/>
            <person name="Hendrixson D.R."/>
            <person name="Briegel A."/>
            <person name="Li Z."/>
            <person name="Shi J."/>
            <person name="Tocheva E.I."/>
            <person name="Muller A."/>
            <person name="Dobro M.J."/>
            <person name="Jensen G.J."/>
        </authorList>
    </citation>
    <scope>NUCLEOTIDE SEQUENCE [LARGE SCALE GENOMIC DNA]</scope>
    <source>
        <strain evidence="1 2">DSM 6540</strain>
    </source>
</reference>
<dbReference type="OrthoDB" id="2300425at2"/>
<dbReference type="Proteomes" id="UP000003240">
    <property type="component" value="Unassembled WGS sequence"/>
</dbReference>
<dbReference type="CDD" id="cd20744">
    <property type="entry name" value="FIX_AHH_RhsA-like"/>
    <property type="match status" value="1"/>
</dbReference>
<accession>F7NMP3</accession>
<sequence>MYPLGQVALGVTGLDVAADIRDISHDLANWEWTWEHAGQTTLDGIGLLPVVGAIKYGDEAASLLKNGENIASTGTDIASTAGKNGNSLVDAGQGSGVGNYLKEPATQNGTLNIGAGSRPTDGAYNIDIDPKVSGVNSGNMTNFSKIKTGSQSKIIIDNPYDYDPLNPEVLRVLSQDGEIVLTGSRSNIEKNQWLKNLDEKGLTIKERSEVLNDGSYKTTDGQPIKSKKLDRYVIVKK</sequence>